<dbReference type="PANTHER" id="PTHR22950:SF458">
    <property type="entry name" value="SODIUM-COUPLED NEUTRAL AMINO ACID TRANSPORTER 11-RELATED"/>
    <property type="match status" value="1"/>
</dbReference>
<organism evidence="10 11">
    <name type="scientific">Linderina pennispora</name>
    <dbReference type="NCBI Taxonomy" id="61395"/>
    <lineage>
        <taxon>Eukaryota</taxon>
        <taxon>Fungi</taxon>
        <taxon>Fungi incertae sedis</taxon>
        <taxon>Zoopagomycota</taxon>
        <taxon>Kickxellomycotina</taxon>
        <taxon>Kickxellomycetes</taxon>
        <taxon>Kickxellales</taxon>
        <taxon>Kickxellaceae</taxon>
        <taxon>Linderina</taxon>
    </lineage>
</organism>
<evidence type="ECO:0000256" key="8">
    <source>
        <dbReference type="SAM" id="Phobius"/>
    </source>
</evidence>
<keyword evidence="5" id="KW-0029">Amino-acid transport</keyword>
<proteinExistence type="inferred from homology"/>
<gene>
    <name evidence="10" type="ORF">DL89DRAFT_295024</name>
</gene>
<keyword evidence="11" id="KW-1185">Reference proteome</keyword>
<dbReference type="Pfam" id="PF01490">
    <property type="entry name" value="Aa_trans"/>
    <property type="match status" value="1"/>
</dbReference>
<sequence length="415" mass="44275">MPQQPPTGGTSALGAGFNLVNTLIGSGILALPYALREAGFYFGILSLIFVAILGNISLNILIYGGRRSGQYKYESVSEAALGRIGHYLLSFGLSVNSIGSCISYLIIVGDITTVIVQNTFGVNVFTSREAGDSGSRHRIHVAAAPSALSIFCLPVIVLIVAVRGPAYAPPEPTPTPVFGKSILPAIGVIAFAYACSQTALQNYQTLKHKTLQQWHTATRFASGTAAVIYIAFSVVSYRSFGFNTQPNLLNNFANDDGLANVARVLLAFTLTLTYPMQFYPVRDLFTSALGLSLDTTRASAVKFHTLSLLMFAGTVATALAVSDLGFVFKLIGTAASSLIVFLLPGTIYLRLVSPYTAKKASIADESTALIEHDYIDDTSDIPEPSTTFWSVVVLAVGISVFFVGSWSTINEYISS</sequence>
<feature type="domain" description="Amino acid transporter transmembrane" evidence="9">
    <location>
        <begin position="9"/>
        <end position="358"/>
    </location>
</feature>
<comment type="subcellular location">
    <subcellularLocation>
        <location evidence="1">Membrane</location>
        <topology evidence="1">Multi-pass membrane protein</topology>
    </subcellularLocation>
</comment>
<feature type="transmembrane region" description="Helical" evidence="8">
    <location>
        <begin position="388"/>
        <end position="409"/>
    </location>
</feature>
<protein>
    <recommendedName>
        <fullName evidence="9">Amino acid transporter transmembrane domain-containing protein</fullName>
    </recommendedName>
</protein>
<evidence type="ECO:0000256" key="2">
    <source>
        <dbReference type="ARBA" id="ARBA00008066"/>
    </source>
</evidence>
<dbReference type="AlphaFoldDB" id="A0A1Y1W173"/>
<dbReference type="RefSeq" id="XP_040741182.1">
    <property type="nucleotide sequence ID" value="XM_040890586.1"/>
</dbReference>
<feature type="transmembrane region" description="Helical" evidence="8">
    <location>
        <begin position="182"/>
        <end position="200"/>
    </location>
</feature>
<accession>A0A1Y1W173</accession>
<keyword evidence="4 8" id="KW-0812">Transmembrane</keyword>
<dbReference type="Proteomes" id="UP000193922">
    <property type="component" value="Unassembled WGS sequence"/>
</dbReference>
<evidence type="ECO:0000256" key="1">
    <source>
        <dbReference type="ARBA" id="ARBA00004141"/>
    </source>
</evidence>
<evidence type="ECO:0000256" key="6">
    <source>
        <dbReference type="ARBA" id="ARBA00022989"/>
    </source>
</evidence>
<evidence type="ECO:0000256" key="7">
    <source>
        <dbReference type="ARBA" id="ARBA00023136"/>
    </source>
</evidence>
<feature type="transmembrane region" description="Helical" evidence="8">
    <location>
        <begin position="40"/>
        <end position="63"/>
    </location>
</feature>
<feature type="transmembrane region" description="Helical" evidence="8">
    <location>
        <begin position="260"/>
        <end position="279"/>
    </location>
</feature>
<evidence type="ECO:0000256" key="3">
    <source>
        <dbReference type="ARBA" id="ARBA00022448"/>
    </source>
</evidence>
<dbReference type="InterPro" id="IPR013057">
    <property type="entry name" value="AA_transpt_TM"/>
</dbReference>
<comment type="similarity">
    <text evidence="2">Belongs to the amino acid/polyamine transporter 2 family.</text>
</comment>
<evidence type="ECO:0000256" key="5">
    <source>
        <dbReference type="ARBA" id="ARBA00022970"/>
    </source>
</evidence>
<reference evidence="10 11" key="1">
    <citation type="submission" date="2016-07" db="EMBL/GenBank/DDBJ databases">
        <title>Pervasive Adenine N6-methylation of Active Genes in Fungi.</title>
        <authorList>
            <consortium name="DOE Joint Genome Institute"/>
            <person name="Mondo S.J."/>
            <person name="Dannebaum R.O."/>
            <person name="Kuo R.C."/>
            <person name="Labutti K."/>
            <person name="Haridas S."/>
            <person name="Kuo A."/>
            <person name="Salamov A."/>
            <person name="Ahrendt S.R."/>
            <person name="Lipzen A."/>
            <person name="Sullivan W."/>
            <person name="Andreopoulos W.B."/>
            <person name="Clum A."/>
            <person name="Lindquist E."/>
            <person name="Daum C."/>
            <person name="Ramamoorthy G.K."/>
            <person name="Gryganskyi A."/>
            <person name="Culley D."/>
            <person name="Magnuson J.K."/>
            <person name="James T.Y."/>
            <person name="O'Malley M.A."/>
            <person name="Stajich J.E."/>
            <person name="Spatafora J.W."/>
            <person name="Visel A."/>
            <person name="Grigoriev I.V."/>
        </authorList>
    </citation>
    <scope>NUCLEOTIDE SEQUENCE [LARGE SCALE GENOMIC DNA]</scope>
    <source>
        <strain evidence="10 11">ATCC 12442</strain>
    </source>
</reference>
<dbReference type="OrthoDB" id="28208at2759"/>
<dbReference type="GO" id="GO:0015179">
    <property type="term" value="F:L-amino acid transmembrane transporter activity"/>
    <property type="evidence" value="ECO:0007669"/>
    <property type="project" value="TreeGrafter"/>
</dbReference>
<dbReference type="EMBL" id="MCFD01000013">
    <property type="protein sequence ID" value="ORX67260.1"/>
    <property type="molecule type" value="Genomic_DNA"/>
</dbReference>
<keyword evidence="7 8" id="KW-0472">Membrane</keyword>
<keyword evidence="6 8" id="KW-1133">Transmembrane helix</keyword>
<feature type="transmembrane region" description="Helical" evidence="8">
    <location>
        <begin position="220"/>
        <end position="240"/>
    </location>
</feature>
<feature type="transmembrane region" description="Helical" evidence="8">
    <location>
        <begin position="12"/>
        <end position="34"/>
    </location>
</feature>
<evidence type="ECO:0000313" key="10">
    <source>
        <dbReference type="EMBL" id="ORX67260.1"/>
    </source>
</evidence>
<evidence type="ECO:0000313" key="11">
    <source>
        <dbReference type="Proteomes" id="UP000193922"/>
    </source>
</evidence>
<dbReference type="GO" id="GO:0016020">
    <property type="term" value="C:membrane"/>
    <property type="evidence" value="ECO:0007669"/>
    <property type="project" value="UniProtKB-SubCell"/>
</dbReference>
<feature type="transmembrane region" description="Helical" evidence="8">
    <location>
        <begin position="141"/>
        <end position="162"/>
    </location>
</feature>
<keyword evidence="3" id="KW-0813">Transport</keyword>
<feature type="transmembrane region" description="Helical" evidence="8">
    <location>
        <begin position="300"/>
        <end position="320"/>
    </location>
</feature>
<dbReference type="STRING" id="61395.A0A1Y1W173"/>
<comment type="caution">
    <text evidence="10">The sequence shown here is derived from an EMBL/GenBank/DDBJ whole genome shotgun (WGS) entry which is preliminary data.</text>
</comment>
<dbReference type="GeneID" id="63807234"/>
<dbReference type="PANTHER" id="PTHR22950">
    <property type="entry name" value="AMINO ACID TRANSPORTER"/>
    <property type="match status" value="1"/>
</dbReference>
<name>A0A1Y1W173_9FUNG</name>
<feature type="transmembrane region" description="Helical" evidence="8">
    <location>
        <begin position="326"/>
        <end position="349"/>
    </location>
</feature>
<evidence type="ECO:0000259" key="9">
    <source>
        <dbReference type="Pfam" id="PF01490"/>
    </source>
</evidence>
<evidence type="ECO:0000256" key="4">
    <source>
        <dbReference type="ARBA" id="ARBA00022692"/>
    </source>
</evidence>